<dbReference type="SUPFAM" id="SSF52096">
    <property type="entry name" value="ClpP/crotonase"/>
    <property type="match status" value="1"/>
</dbReference>
<dbReference type="InterPro" id="IPR006180">
    <property type="entry name" value="3-OHacyl-CoA_DH_CS"/>
</dbReference>
<dbReference type="InterPro" id="IPR029045">
    <property type="entry name" value="ClpP/crotonase-like_dom_sf"/>
</dbReference>
<keyword evidence="5" id="KW-0276">Fatty acid metabolism</keyword>
<dbReference type="OrthoDB" id="5389341at2"/>
<dbReference type="NCBIfam" id="NF008727">
    <property type="entry name" value="PRK11730.1"/>
    <property type="match status" value="1"/>
</dbReference>
<evidence type="ECO:0000256" key="8">
    <source>
        <dbReference type="ARBA" id="ARBA00023027"/>
    </source>
</evidence>
<evidence type="ECO:0000256" key="12">
    <source>
        <dbReference type="ARBA" id="ARBA00023268"/>
    </source>
</evidence>
<evidence type="ECO:0000256" key="3">
    <source>
        <dbReference type="ARBA" id="ARBA00008750"/>
    </source>
</evidence>
<dbReference type="GO" id="GO:0008692">
    <property type="term" value="F:3-hydroxybutyryl-CoA epimerase activity"/>
    <property type="evidence" value="ECO:0007669"/>
    <property type="project" value="InterPro"/>
</dbReference>
<evidence type="ECO:0000256" key="2">
    <source>
        <dbReference type="ARBA" id="ARBA00007005"/>
    </source>
</evidence>
<evidence type="ECO:0000313" key="16">
    <source>
        <dbReference type="EMBL" id="TCS42451.1"/>
    </source>
</evidence>
<dbReference type="InterPro" id="IPR006176">
    <property type="entry name" value="3-OHacyl-CoA_DH_NAD-bd"/>
</dbReference>
<dbReference type="RefSeq" id="WP_132700371.1">
    <property type="nucleotide sequence ID" value="NZ_SLZR01000003.1"/>
</dbReference>
<feature type="domain" description="3-hydroxyacyl-CoA dehydrogenase C-terminal" evidence="14">
    <location>
        <begin position="496"/>
        <end position="591"/>
    </location>
</feature>
<comment type="caution">
    <text evidence="16">The sequence shown here is derived from an EMBL/GenBank/DDBJ whole genome shotgun (WGS) entry which is preliminary data.</text>
</comment>
<evidence type="ECO:0000256" key="13">
    <source>
        <dbReference type="ARBA" id="ARBA00049556"/>
    </source>
</evidence>
<dbReference type="Gene3D" id="3.40.50.720">
    <property type="entry name" value="NAD(P)-binding Rossmann-like Domain"/>
    <property type="match status" value="1"/>
</dbReference>
<dbReference type="Proteomes" id="UP000295793">
    <property type="component" value="Unassembled WGS sequence"/>
</dbReference>
<dbReference type="InterPro" id="IPR012799">
    <property type="entry name" value="FadB"/>
</dbReference>
<keyword evidence="6" id="KW-0442">Lipid degradation</keyword>
<dbReference type="GO" id="GO:0006635">
    <property type="term" value="P:fatty acid beta-oxidation"/>
    <property type="evidence" value="ECO:0007669"/>
    <property type="project" value="UniProtKB-UniPathway"/>
</dbReference>
<keyword evidence="11" id="KW-0456">Lyase</keyword>
<proteinExistence type="inferred from homology"/>
<dbReference type="EMBL" id="SLZR01000003">
    <property type="protein sequence ID" value="TCS42451.1"/>
    <property type="molecule type" value="Genomic_DNA"/>
</dbReference>
<dbReference type="InterPro" id="IPR036291">
    <property type="entry name" value="NAD(P)-bd_dom_sf"/>
</dbReference>
<dbReference type="Pfam" id="PF02737">
    <property type="entry name" value="3HCDH_N"/>
    <property type="match status" value="1"/>
</dbReference>
<dbReference type="FunFam" id="3.40.50.720:FF:000009">
    <property type="entry name" value="Fatty oxidation complex, alpha subunit"/>
    <property type="match status" value="1"/>
</dbReference>
<feature type="domain" description="3-hydroxyacyl-CoA dehydrogenase NAD binding" evidence="15">
    <location>
        <begin position="316"/>
        <end position="494"/>
    </location>
</feature>
<reference evidence="16 17" key="1">
    <citation type="submission" date="2019-03" db="EMBL/GenBank/DDBJ databases">
        <title>Genomic Encyclopedia of Archaeal and Bacterial Type Strains, Phase II (KMG-II): from individual species to whole genera.</title>
        <authorList>
            <person name="Goeker M."/>
        </authorList>
    </citation>
    <scope>NUCLEOTIDE SEQUENCE [LARGE SCALE GENOMIC DNA]</scope>
    <source>
        <strain evidence="16 17">DSM 15388</strain>
    </source>
</reference>
<dbReference type="Pfam" id="PF00378">
    <property type="entry name" value="ECH_1"/>
    <property type="match status" value="1"/>
</dbReference>
<sequence length="715" mass="77934">MIYQGDGITVKERDDGLAELTFDLKGESVNKFNQATLQELKEVTTELASSKVKGLLVTSAKEGFIVGADITEFLGWFDQEEEQIVADILDANAIFSAFEDLPFPTVVAINGICLGGGFEMALACDYRVMSKTAKVGLPEVKLGIYPGFGGTVRLSRVTGADNAIEWIASGSEKSADQAFKDGAVDAVSELEAVNEDAYQLLKKITSGELEYEQKRAEKKAKLKLSPIESMMAFETAKGFVAAKAGKHYPSPVEAIKSMQKHANFERDKAIAVEAKGFAKMAKTPVAKNLIGLFLNDQKIKRIAKHHTKDAPEVNQAAVLGAGIMGGGIAYQSAYKGTPILMKDINEDGIQLGLKEASKLLVKAVERGKIDTAKMAETLCKIRPALSYGEFENVDVCVEAVVENPAVKKSVLAEAEQQLKEGAVLASNTSTISITELATALQKPENFCGMHFFNPVHRMPLVEVIRGEKTSDRTVAAVVSYAQKMGKTPIVVNDCPGFLVNRILFPYFGGFAALLNDGVDFERIDKLMEKFGWPMGPAYLMDVVGIDTGIHAQKVMAAGFPDRMTHGYKTAMDVMFEQQRFGQKNGKGFYQYSVDKKGKPKKETDSEAHALVRQVAQNSVEVSDQDIVNRLMIPMCLETVRCLEDGIVASPAEADLGLIYGLGFPPFLGGALKYIDDTGISEFVDLCKQFEHLGALYQPTEKLLEMSETNSTFYAQ</sequence>
<dbReference type="PANTHER" id="PTHR43612">
    <property type="entry name" value="TRIFUNCTIONAL ENZYME SUBUNIT ALPHA"/>
    <property type="match status" value="1"/>
</dbReference>
<name>A0A4R3IB22_9GAMM</name>
<keyword evidence="7" id="KW-0560">Oxidoreductase</keyword>
<dbReference type="PROSITE" id="PS00067">
    <property type="entry name" value="3HCDH"/>
    <property type="match status" value="1"/>
</dbReference>
<evidence type="ECO:0000259" key="15">
    <source>
        <dbReference type="Pfam" id="PF02737"/>
    </source>
</evidence>
<dbReference type="InterPro" id="IPR001753">
    <property type="entry name" value="Enoyl-CoA_hydra/iso"/>
</dbReference>
<dbReference type="Gene3D" id="3.90.226.10">
    <property type="entry name" value="2-enoyl-CoA Hydratase, Chain A, domain 1"/>
    <property type="match status" value="1"/>
</dbReference>
<comment type="pathway">
    <text evidence="1">Lipid metabolism; fatty acid beta-oxidation.</text>
</comment>
<dbReference type="SUPFAM" id="SSF48179">
    <property type="entry name" value="6-phosphogluconate dehydrogenase C-terminal domain-like"/>
    <property type="match status" value="2"/>
</dbReference>
<dbReference type="Pfam" id="PF00725">
    <property type="entry name" value="3HCDH"/>
    <property type="match status" value="1"/>
</dbReference>
<dbReference type="InterPro" id="IPR008927">
    <property type="entry name" value="6-PGluconate_DH-like_C_sf"/>
</dbReference>
<evidence type="ECO:0000256" key="5">
    <source>
        <dbReference type="ARBA" id="ARBA00022832"/>
    </source>
</evidence>
<evidence type="ECO:0000256" key="9">
    <source>
        <dbReference type="ARBA" id="ARBA00023098"/>
    </source>
</evidence>
<dbReference type="PANTHER" id="PTHR43612:SF3">
    <property type="entry name" value="TRIFUNCTIONAL ENZYME SUBUNIT ALPHA, MITOCHONDRIAL"/>
    <property type="match status" value="1"/>
</dbReference>
<accession>A0A4R3IB22</accession>
<evidence type="ECO:0000256" key="7">
    <source>
        <dbReference type="ARBA" id="ARBA00023002"/>
    </source>
</evidence>
<keyword evidence="9" id="KW-0443">Lipid metabolism</keyword>
<dbReference type="AlphaFoldDB" id="A0A4R3IB22"/>
<evidence type="ECO:0000256" key="11">
    <source>
        <dbReference type="ARBA" id="ARBA00023239"/>
    </source>
</evidence>
<comment type="similarity">
    <text evidence="3">In the N-terminal section; belongs to the enoyl-CoA hydratase/isomerase family.</text>
</comment>
<dbReference type="UniPathway" id="UPA00659"/>
<evidence type="ECO:0000256" key="10">
    <source>
        <dbReference type="ARBA" id="ARBA00023235"/>
    </source>
</evidence>
<protein>
    <recommendedName>
        <fullName evidence="4">enoyl-CoA hydratase</fullName>
        <ecNumber evidence="4">4.2.1.17</ecNumber>
    </recommendedName>
</protein>
<evidence type="ECO:0000313" key="17">
    <source>
        <dbReference type="Proteomes" id="UP000295793"/>
    </source>
</evidence>
<dbReference type="Gene3D" id="1.10.1040.50">
    <property type="match status" value="1"/>
</dbReference>
<dbReference type="SUPFAM" id="SSF51735">
    <property type="entry name" value="NAD(P)-binding Rossmann-fold domains"/>
    <property type="match status" value="1"/>
</dbReference>
<dbReference type="CDD" id="cd06558">
    <property type="entry name" value="crotonase-like"/>
    <property type="match status" value="1"/>
</dbReference>
<dbReference type="GO" id="GO:0004300">
    <property type="term" value="F:enoyl-CoA hydratase activity"/>
    <property type="evidence" value="ECO:0007669"/>
    <property type="project" value="UniProtKB-EC"/>
</dbReference>
<dbReference type="InterPro" id="IPR050136">
    <property type="entry name" value="FA_oxidation_alpha_subunit"/>
</dbReference>
<keyword evidence="12" id="KW-0511">Multifunctional enzyme</keyword>
<evidence type="ECO:0000256" key="6">
    <source>
        <dbReference type="ARBA" id="ARBA00022963"/>
    </source>
</evidence>
<evidence type="ECO:0000256" key="4">
    <source>
        <dbReference type="ARBA" id="ARBA00012076"/>
    </source>
</evidence>
<comment type="catalytic activity">
    <reaction evidence="13">
        <text>a (3S)-3-hydroxyacyl-CoA + NAD(+) = a 3-oxoacyl-CoA + NADH + H(+)</text>
        <dbReference type="Rhea" id="RHEA:22432"/>
        <dbReference type="ChEBI" id="CHEBI:15378"/>
        <dbReference type="ChEBI" id="CHEBI:57318"/>
        <dbReference type="ChEBI" id="CHEBI:57540"/>
        <dbReference type="ChEBI" id="CHEBI:57945"/>
        <dbReference type="ChEBI" id="CHEBI:90726"/>
        <dbReference type="EC" id="1.1.1.35"/>
    </reaction>
</comment>
<dbReference type="GO" id="GO:0016509">
    <property type="term" value="F:long-chain (3S)-3-hydroxyacyl-CoA dehydrogenase (NAD+) activity"/>
    <property type="evidence" value="ECO:0007669"/>
    <property type="project" value="TreeGrafter"/>
</dbReference>
<dbReference type="GO" id="GO:0070403">
    <property type="term" value="F:NAD+ binding"/>
    <property type="evidence" value="ECO:0007669"/>
    <property type="project" value="InterPro"/>
</dbReference>
<evidence type="ECO:0000259" key="14">
    <source>
        <dbReference type="Pfam" id="PF00725"/>
    </source>
</evidence>
<comment type="similarity">
    <text evidence="2">In the central section; belongs to the 3-hydroxyacyl-CoA dehydrogenase family.</text>
</comment>
<gene>
    <name evidence="16" type="ORF">BCF53_103112</name>
</gene>
<dbReference type="GO" id="GO:0036125">
    <property type="term" value="C:fatty acid beta-oxidation multienzyme complex"/>
    <property type="evidence" value="ECO:0007669"/>
    <property type="project" value="InterPro"/>
</dbReference>
<organism evidence="16 17">
    <name type="scientific">Reinekea marinisedimentorum</name>
    <dbReference type="NCBI Taxonomy" id="230495"/>
    <lineage>
        <taxon>Bacteria</taxon>
        <taxon>Pseudomonadati</taxon>
        <taxon>Pseudomonadota</taxon>
        <taxon>Gammaproteobacteria</taxon>
        <taxon>Oceanospirillales</taxon>
        <taxon>Saccharospirillaceae</taxon>
        <taxon>Reinekea</taxon>
    </lineage>
</organism>
<dbReference type="NCBIfam" id="TIGR02437">
    <property type="entry name" value="FadB"/>
    <property type="match status" value="1"/>
</dbReference>
<keyword evidence="17" id="KW-1185">Reference proteome</keyword>
<dbReference type="GO" id="GO:0004165">
    <property type="term" value="F:delta(3)-delta(2)-enoyl-CoA isomerase activity"/>
    <property type="evidence" value="ECO:0007669"/>
    <property type="project" value="InterPro"/>
</dbReference>
<evidence type="ECO:0000256" key="1">
    <source>
        <dbReference type="ARBA" id="ARBA00005005"/>
    </source>
</evidence>
<keyword evidence="10 16" id="KW-0413">Isomerase</keyword>
<keyword evidence="8" id="KW-0520">NAD</keyword>
<dbReference type="InterPro" id="IPR006108">
    <property type="entry name" value="3HC_DH_C"/>
</dbReference>
<dbReference type="EC" id="4.2.1.17" evidence="4"/>